<keyword evidence="1" id="KW-0175">Coiled coil</keyword>
<dbReference type="PANTHER" id="PTHR35352:SF1">
    <property type="entry name" value="COILED-COIL DOMAIN-CONTAINING PROTEIN 150"/>
    <property type="match status" value="1"/>
</dbReference>
<dbReference type="InterPro" id="IPR038807">
    <property type="entry name" value="CCDC150"/>
</dbReference>
<dbReference type="Proteomes" id="UP000245119">
    <property type="component" value="Linkage Group LG2"/>
</dbReference>
<evidence type="ECO:0000256" key="1">
    <source>
        <dbReference type="SAM" id="Coils"/>
    </source>
</evidence>
<feature type="region of interest" description="Disordered" evidence="2">
    <location>
        <begin position="80"/>
        <end position="113"/>
    </location>
</feature>
<name>A0A2T7PTL1_POMCA</name>
<comment type="caution">
    <text evidence="3">The sequence shown here is derived from an EMBL/GenBank/DDBJ whole genome shotgun (WGS) entry which is preliminary data.</text>
</comment>
<feature type="region of interest" description="Disordered" evidence="2">
    <location>
        <begin position="31"/>
        <end position="54"/>
    </location>
</feature>
<feature type="compositionally biased region" description="Polar residues" evidence="2">
    <location>
        <begin position="34"/>
        <end position="46"/>
    </location>
</feature>
<dbReference type="EMBL" id="PZQS01000002">
    <property type="protein sequence ID" value="PVD36717.1"/>
    <property type="molecule type" value="Genomic_DNA"/>
</dbReference>
<evidence type="ECO:0008006" key="5">
    <source>
        <dbReference type="Google" id="ProtNLM"/>
    </source>
</evidence>
<dbReference type="Gene3D" id="1.10.287.1490">
    <property type="match status" value="1"/>
</dbReference>
<organism evidence="3 4">
    <name type="scientific">Pomacea canaliculata</name>
    <name type="common">Golden apple snail</name>
    <dbReference type="NCBI Taxonomy" id="400727"/>
    <lineage>
        <taxon>Eukaryota</taxon>
        <taxon>Metazoa</taxon>
        <taxon>Spiralia</taxon>
        <taxon>Lophotrochozoa</taxon>
        <taxon>Mollusca</taxon>
        <taxon>Gastropoda</taxon>
        <taxon>Caenogastropoda</taxon>
        <taxon>Architaenioglossa</taxon>
        <taxon>Ampullarioidea</taxon>
        <taxon>Ampullariidae</taxon>
        <taxon>Pomacea</taxon>
    </lineage>
</organism>
<protein>
    <recommendedName>
        <fullName evidence="5">Coiled-coil domain-containing protein 150</fullName>
    </recommendedName>
</protein>
<evidence type="ECO:0000256" key="2">
    <source>
        <dbReference type="SAM" id="MobiDB-lite"/>
    </source>
</evidence>
<reference evidence="3 4" key="1">
    <citation type="submission" date="2018-04" db="EMBL/GenBank/DDBJ databases">
        <title>The genome of golden apple snail Pomacea canaliculata provides insight into stress tolerance and invasive adaptation.</title>
        <authorList>
            <person name="Liu C."/>
            <person name="Liu B."/>
            <person name="Ren Y."/>
            <person name="Zhang Y."/>
            <person name="Wang H."/>
            <person name="Li S."/>
            <person name="Jiang F."/>
            <person name="Yin L."/>
            <person name="Zhang G."/>
            <person name="Qian W."/>
            <person name="Fan W."/>
        </authorList>
    </citation>
    <scope>NUCLEOTIDE SEQUENCE [LARGE SCALE GENOMIC DNA]</scope>
    <source>
        <strain evidence="3">SZHN2017</strain>
        <tissue evidence="3">Muscle</tissue>
    </source>
</reference>
<feature type="coiled-coil region" evidence="1">
    <location>
        <begin position="687"/>
        <end position="816"/>
    </location>
</feature>
<feature type="compositionally biased region" description="Polar residues" evidence="2">
    <location>
        <begin position="81"/>
        <end position="102"/>
    </location>
</feature>
<dbReference type="PANTHER" id="PTHR35352">
    <property type="entry name" value="COILED-COIL DOMAIN-CONTAINING PROTEIN 150"/>
    <property type="match status" value="1"/>
</dbReference>
<gene>
    <name evidence="3" type="ORF">C0Q70_03703</name>
</gene>
<sequence length="993" mass="114820">MISATQIQRWLKPLFQDLDASNTLIEKEIKECAESSNPDRPQSESSLVEPRPSSFTQEGLISRVCKLESIIQTLRLGLAGSGSNSACTDSNGSGNRGKSQWKQPELDDKLSQVQQELGTEVARLKRHLVALQEELSLESQARQRAKEEIDQLKEALEEAVQARAEAAIAVDELSTTKQKLLRRVNELKEEVARETSLRASLEISHNTLLSRVRETESIAESERKETQNVTANAISYKQEVGRLTEELAAELSRRKMAEESCQKLIAEKEKALGDFETAQIDCKMASAELSRLQSKYAELIKKFEETEVLMEKQKAYTQKMEADVGQLQQTIEKTVVENKKLLSEQKQLSESDKSHIEQRLAMEEEINKLKMQISELSTVNQNLKMQNKQVQSQMETTWKQMCCREKEFTSAATGLETELNNVRRQLQSLEGEKEDVLRDKENLLEEVNQTVDTLVAERSRLQGELEKCHAEMGMLQVKCRQLDAENIQLMERISGLEHKQMAQLKVEATLKDMLEQKNKLAYENGKLQSELTQVKTELSVVTVESTAAVQQKKMNEILQDKFLKKEAGEQSMAMQRLEGQLRHTEDLLQQKQHELLLTQAQREEVEREMGKVLGQLEVLESREKHKNQLHQKNMTDAKAVNREITSTLEAVMTSHSQLQELVTNLQAELGRRDTEIGRLKSLRLKEQDDFNLQIKRQNETIETLKDELKKEQDRSGRKINRDISELKKQNSNLSTRNGELMATNMELRQRVADMEKTVTDLQQKLSSQRHKMDHMHKAKKHVEDSLERMKKMHEDIDELERLRDEYMQKNKEQGETIAVFMSQMASLQEEFKQLAAAQVNTGRLLQLKEGALEKERKIREEVKKRYNQSRKRENEVAKQKNVSEEKLKEAHNESVERYVYYCIFLNEAIFSRVPWYDRLVQTKLEQENADQRHQLLKEKSHVQEAAQRAKEMIKASRESISRLADFTEQADIDTKRQLEELRTEIAREKIKAK</sequence>
<dbReference type="STRING" id="400727.A0A2T7PTL1"/>
<evidence type="ECO:0000313" key="4">
    <source>
        <dbReference type="Proteomes" id="UP000245119"/>
    </source>
</evidence>
<feature type="coiled-coil region" evidence="1">
    <location>
        <begin position="359"/>
        <end position="499"/>
    </location>
</feature>
<proteinExistence type="predicted"/>
<feature type="coiled-coil region" evidence="1">
    <location>
        <begin position="114"/>
        <end position="204"/>
    </location>
</feature>
<evidence type="ECO:0000313" key="3">
    <source>
        <dbReference type="EMBL" id="PVD36717.1"/>
    </source>
</evidence>
<keyword evidence="4" id="KW-1185">Reference proteome</keyword>
<dbReference type="OrthoDB" id="416454at2759"/>
<feature type="coiled-coil region" evidence="1">
    <location>
        <begin position="282"/>
        <end position="309"/>
    </location>
</feature>
<feature type="coiled-coil region" evidence="1">
    <location>
        <begin position="574"/>
        <end position="622"/>
    </location>
</feature>
<dbReference type="AlphaFoldDB" id="A0A2T7PTL1"/>
<accession>A0A2T7PTL1</accession>
<feature type="coiled-coil region" evidence="1">
    <location>
        <begin position="852"/>
        <end position="893"/>
    </location>
</feature>